<evidence type="ECO:0000256" key="6">
    <source>
        <dbReference type="ARBA" id="ARBA00022692"/>
    </source>
</evidence>
<dbReference type="InterPro" id="IPR017441">
    <property type="entry name" value="Protein_kinase_ATP_BS"/>
</dbReference>
<reference evidence="18" key="1">
    <citation type="journal article" date="2023" name="Nat. Commun.">
        <title>Diploid and tetraploid genomes of Acorus and the evolution of monocots.</title>
        <authorList>
            <person name="Ma L."/>
            <person name="Liu K.W."/>
            <person name="Li Z."/>
            <person name="Hsiao Y.Y."/>
            <person name="Qi Y."/>
            <person name="Fu T."/>
            <person name="Tang G.D."/>
            <person name="Zhang D."/>
            <person name="Sun W.H."/>
            <person name="Liu D.K."/>
            <person name="Li Y."/>
            <person name="Chen G.Z."/>
            <person name="Liu X.D."/>
            <person name="Liao X.Y."/>
            <person name="Jiang Y.T."/>
            <person name="Yu X."/>
            <person name="Hao Y."/>
            <person name="Huang J."/>
            <person name="Zhao X.W."/>
            <person name="Ke S."/>
            <person name="Chen Y.Y."/>
            <person name="Wu W.L."/>
            <person name="Hsu J.L."/>
            <person name="Lin Y.F."/>
            <person name="Huang M.D."/>
            <person name="Li C.Y."/>
            <person name="Huang L."/>
            <person name="Wang Z.W."/>
            <person name="Zhao X."/>
            <person name="Zhong W.Y."/>
            <person name="Peng D.H."/>
            <person name="Ahmad S."/>
            <person name="Lan S."/>
            <person name="Zhang J.S."/>
            <person name="Tsai W.C."/>
            <person name="Van de Peer Y."/>
            <person name="Liu Z.J."/>
        </authorList>
    </citation>
    <scope>NUCLEOTIDE SEQUENCE</scope>
    <source>
        <strain evidence="18">SCP</strain>
    </source>
</reference>
<dbReference type="PROSITE" id="PS50011">
    <property type="entry name" value="PROTEIN_KINASE_DOM"/>
    <property type="match status" value="1"/>
</dbReference>
<evidence type="ECO:0000256" key="12">
    <source>
        <dbReference type="ARBA" id="ARBA00023136"/>
    </source>
</evidence>
<evidence type="ECO:0000256" key="9">
    <source>
        <dbReference type="ARBA" id="ARBA00022777"/>
    </source>
</evidence>
<dbReference type="Gene3D" id="3.30.200.20">
    <property type="entry name" value="Phosphorylase Kinase, domain 1"/>
    <property type="match status" value="1"/>
</dbReference>
<organism evidence="18 19">
    <name type="scientific">Acorus gramineus</name>
    <name type="common">Dwarf sweet flag</name>
    <dbReference type="NCBI Taxonomy" id="55184"/>
    <lineage>
        <taxon>Eukaryota</taxon>
        <taxon>Viridiplantae</taxon>
        <taxon>Streptophyta</taxon>
        <taxon>Embryophyta</taxon>
        <taxon>Tracheophyta</taxon>
        <taxon>Spermatophyta</taxon>
        <taxon>Magnoliopsida</taxon>
        <taxon>Liliopsida</taxon>
        <taxon>Acoraceae</taxon>
        <taxon>Acorus</taxon>
    </lineage>
</organism>
<dbReference type="GO" id="GO:0005524">
    <property type="term" value="F:ATP binding"/>
    <property type="evidence" value="ECO:0007669"/>
    <property type="project" value="UniProtKB-UniRule"/>
</dbReference>
<keyword evidence="8 15" id="KW-0547">Nucleotide-binding</keyword>
<dbReference type="AlphaFoldDB" id="A0AAV9AVZ6"/>
<keyword evidence="5" id="KW-0808">Transferase</keyword>
<dbReference type="EMBL" id="JAUJYN010000006">
    <property type="protein sequence ID" value="KAK1268332.1"/>
    <property type="molecule type" value="Genomic_DNA"/>
</dbReference>
<keyword evidence="4" id="KW-1003">Cell membrane</keyword>
<keyword evidence="10 15" id="KW-0067">ATP-binding</keyword>
<dbReference type="GO" id="GO:0002229">
    <property type="term" value="P:defense response to oomycetes"/>
    <property type="evidence" value="ECO:0007669"/>
    <property type="project" value="UniProtKB-ARBA"/>
</dbReference>
<keyword evidence="9 18" id="KW-0418">Kinase</keyword>
<dbReference type="SMART" id="SM00220">
    <property type="entry name" value="S_TKc"/>
    <property type="match status" value="1"/>
</dbReference>
<protein>
    <submittedName>
        <fullName evidence="18">L-type lectin-domain containing receptor kinase IX.1</fullName>
    </submittedName>
</protein>
<keyword evidence="13 18" id="KW-0675">Receptor</keyword>
<dbReference type="FunFam" id="1.10.510.10:FF:000240">
    <property type="entry name" value="Lectin-domain containing receptor kinase A4.3"/>
    <property type="match status" value="1"/>
</dbReference>
<comment type="similarity">
    <text evidence="16">Belongs to the protein kinase superfamily.</text>
</comment>
<dbReference type="SUPFAM" id="SSF56112">
    <property type="entry name" value="Protein kinase-like (PK-like)"/>
    <property type="match status" value="1"/>
</dbReference>
<feature type="domain" description="Protein kinase" evidence="17">
    <location>
        <begin position="34"/>
        <end position="302"/>
    </location>
</feature>
<proteinExistence type="inferred from homology"/>
<keyword evidence="11" id="KW-1133">Transmembrane helix</keyword>
<dbReference type="InterPro" id="IPR008271">
    <property type="entry name" value="Ser/Thr_kinase_AS"/>
</dbReference>
<dbReference type="InterPro" id="IPR000719">
    <property type="entry name" value="Prot_kinase_dom"/>
</dbReference>
<evidence type="ECO:0000313" key="19">
    <source>
        <dbReference type="Proteomes" id="UP001179952"/>
    </source>
</evidence>
<comment type="similarity">
    <text evidence="2">In the N-terminal section; belongs to the leguminous lectin family.</text>
</comment>
<evidence type="ECO:0000256" key="15">
    <source>
        <dbReference type="PROSITE-ProRule" id="PRU10141"/>
    </source>
</evidence>
<dbReference type="PANTHER" id="PTHR27007">
    <property type="match status" value="1"/>
</dbReference>
<dbReference type="Pfam" id="PF00069">
    <property type="entry name" value="Pkinase"/>
    <property type="match status" value="1"/>
</dbReference>
<name>A0AAV9AVZ6_ACOGR</name>
<keyword evidence="6" id="KW-0812">Transmembrane</keyword>
<dbReference type="PROSITE" id="PS00107">
    <property type="entry name" value="PROTEIN_KINASE_ATP"/>
    <property type="match status" value="1"/>
</dbReference>
<dbReference type="InterPro" id="IPR050528">
    <property type="entry name" value="L-type_Lectin-RKs"/>
</dbReference>
<dbReference type="GO" id="GO:0005886">
    <property type="term" value="C:plasma membrane"/>
    <property type="evidence" value="ECO:0007669"/>
    <property type="project" value="UniProtKB-SubCell"/>
</dbReference>
<evidence type="ECO:0000256" key="7">
    <source>
        <dbReference type="ARBA" id="ARBA00022729"/>
    </source>
</evidence>
<comment type="subcellular location">
    <subcellularLocation>
        <location evidence="1">Cell membrane</location>
        <topology evidence="1">Single-pass type I membrane protein</topology>
    </subcellularLocation>
</comment>
<reference evidence="18" key="2">
    <citation type="submission" date="2023-06" db="EMBL/GenBank/DDBJ databases">
        <authorList>
            <person name="Ma L."/>
            <person name="Liu K.-W."/>
            <person name="Li Z."/>
            <person name="Hsiao Y.-Y."/>
            <person name="Qi Y."/>
            <person name="Fu T."/>
            <person name="Tang G."/>
            <person name="Zhang D."/>
            <person name="Sun W.-H."/>
            <person name="Liu D.-K."/>
            <person name="Li Y."/>
            <person name="Chen G.-Z."/>
            <person name="Liu X.-D."/>
            <person name="Liao X.-Y."/>
            <person name="Jiang Y.-T."/>
            <person name="Yu X."/>
            <person name="Hao Y."/>
            <person name="Huang J."/>
            <person name="Zhao X.-W."/>
            <person name="Ke S."/>
            <person name="Chen Y.-Y."/>
            <person name="Wu W.-L."/>
            <person name="Hsu J.-L."/>
            <person name="Lin Y.-F."/>
            <person name="Huang M.-D."/>
            <person name="Li C.-Y."/>
            <person name="Huang L."/>
            <person name="Wang Z.-W."/>
            <person name="Zhao X."/>
            <person name="Zhong W.-Y."/>
            <person name="Peng D.-H."/>
            <person name="Ahmad S."/>
            <person name="Lan S."/>
            <person name="Zhang J.-S."/>
            <person name="Tsai W.-C."/>
            <person name="Van De Peer Y."/>
            <person name="Liu Z.-J."/>
        </authorList>
    </citation>
    <scope>NUCLEOTIDE SEQUENCE</scope>
    <source>
        <strain evidence="18">SCP</strain>
        <tissue evidence="18">Leaves</tissue>
    </source>
</reference>
<keyword evidence="14" id="KW-0325">Glycoprotein</keyword>
<evidence type="ECO:0000256" key="8">
    <source>
        <dbReference type="ARBA" id="ARBA00022741"/>
    </source>
</evidence>
<feature type="binding site" evidence="15">
    <location>
        <position position="63"/>
    </location>
    <ligand>
        <name>ATP</name>
        <dbReference type="ChEBI" id="CHEBI:30616"/>
    </ligand>
</feature>
<evidence type="ECO:0000256" key="10">
    <source>
        <dbReference type="ARBA" id="ARBA00022840"/>
    </source>
</evidence>
<keyword evidence="16" id="KW-0723">Serine/threonine-protein kinase</keyword>
<dbReference type="Gene3D" id="1.10.510.10">
    <property type="entry name" value="Transferase(Phosphotransferase) domain 1"/>
    <property type="match status" value="1"/>
</dbReference>
<comment type="similarity">
    <text evidence="3">In the C-terminal section; belongs to the protein kinase superfamily. Ser/Thr protein kinase family.</text>
</comment>
<evidence type="ECO:0000256" key="11">
    <source>
        <dbReference type="ARBA" id="ARBA00022989"/>
    </source>
</evidence>
<evidence type="ECO:0000256" key="13">
    <source>
        <dbReference type="ARBA" id="ARBA00023170"/>
    </source>
</evidence>
<evidence type="ECO:0000256" key="14">
    <source>
        <dbReference type="ARBA" id="ARBA00023180"/>
    </source>
</evidence>
<keyword evidence="7" id="KW-0732">Signal</keyword>
<keyword evidence="19" id="KW-1185">Reference proteome</keyword>
<gene>
    <name evidence="18" type="ORF">QJS04_geneDACA006497</name>
</gene>
<dbReference type="PROSITE" id="PS00108">
    <property type="entry name" value="PROTEIN_KINASE_ST"/>
    <property type="match status" value="1"/>
</dbReference>
<evidence type="ECO:0000256" key="2">
    <source>
        <dbReference type="ARBA" id="ARBA00008536"/>
    </source>
</evidence>
<accession>A0AAV9AVZ6</accession>
<evidence type="ECO:0000256" key="4">
    <source>
        <dbReference type="ARBA" id="ARBA00022475"/>
    </source>
</evidence>
<evidence type="ECO:0000259" key="17">
    <source>
        <dbReference type="PROSITE" id="PS50011"/>
    </source>
</evidence>
<evidence type="ECO:0000256" key="3">
    <source>
        <dbReference type="ARBA" id="ARBA00010217"/>
    </source>
</evidence>
<evidence type="ECO:0000313" key="18">
    <source>
        <dbReference type="EMBL" id="KAK1268332.1"/>
    </source>
</evidence>
<dbReference type="InterPro" id="IPR011009">
    <property type="entry name" value="Kinase-like_dom_sf"/>
</dbReference>
<keyword evidence="12" id="KW-0472">Membrane</keyword>
<dbReference type="Proteomes" id="UP001179952">
    <property type="component" value="Unassembled WGS sequence"/>
</dbReference>
<comment type="caution">
    <text evidence="18">The sequence shown here is derived from an EMBL/GenBank/DDBJ whole genome shotgun (WGS) entry which is preliminary data.</text>
</comment>
<evidence type="ECO:0000256" key="16">
    <source>
        <dbReference type="RuleBase" id="RU000304"/>
    </source>
</evidence>
<sequence length="407" mass="45199">MRTGRRIKKDVDLLLERWPQKFPYIKLVTATNNFMEAQKVGEGGFGVVYKGFLIDLSMVVAIKAIKRFSDLPSDGKTQYETEVKVTSRLRHRNVIRLIGYSHHKDRPLLVYEFAPRGTLSSHLFDSKKPPLSLAQRQKIALGLARALRYLHEECAARYVVHRDVKSANVLLDENFEVKLTDFGLAMVGDHGGDLQETDVWGTVGYVAPEYQSTGKFSKGSDVYSFGVVVLEIACGRMTMDLVRWVWGLYGAGRILEAADARLAGEFDRRVMERLMVLGLWCANPDHTERPSMGQAVGVLEFLEVALPKLALEMPSPRYVVPRPSATAAEATSHQILSLTGALPGKSSSQSNSKTLSFDSKGYTQKVVSSTMIKSMGGEGARSTKTYVYSGEIKTNTKTFNVTKSYVP</sequence>
<dbReference type="GO" id="GO:0004674">
    <property type="term" value="F:protein serine/threonine kinase activity"/>
    <property type="evidence" value="ECO:0007669"/>
    <property type="project" value="UniProtKB-KW"/>
</dbReference>
<evidence type="ECO:0000256" key="5">
    <source>
        <dbReference type="ARBA" id="ARBA00022679"/>
    </source>
</evidence>
<evidence type="ECO:0000256" key="1">
    <source>
        <dbReference type="ARBA" id="ARBA00004251"/>
    </source>
</evidence>